<evidence type="ECO:0000313" key="2">
    <source>
        <dbReference type="Proteomes" id="UP000760668"/>
    </source>
</evidence>
<dbReference type="Gene3D" id="3.10.450.40">
    <property type="match status" value="1"/>
</dbReference>
<sequence>MTELMIRDGDYVPDGKGGLARAEGNDAVLQRVLWKLTLRRGSFPFLPDLGSRLYLLTREKPGNRLAMARQYVQEALEGEDGLEVTGVELTEENGIGVLKVELTYEGAAMTAGVALEE</sequence>
<accession>A0A921SSM2</accession>
<dbReference type="SUPFAM" id="SSF160719">
    <property type="entry name" value="gpW/gp25-like"/>
    <property type="match status" value="1"/>
</dbReference>
<dbReference type="EMBL" id="DYUC01000082">
    <property type="protein sequence ID" value="HJG87005.1"/>
    <property type="molecule type" value="Genomic_DNA"/>
</dbReference>
<organism evidence="1 2">
    <name type="scientific">Pseudoflavonifractor capillosus</name>
    <dbReference type="NCBI Taxonomy" id="106588"/>
    <lineage>
        <taxon>Bacteria</taxon>
        <taxon>Bacillati</taxon>
        <taxon>Bacillota</taxon>
        <taxon>Clostridia</taxon>
        <taxon>Eubacteriales</taxon>
        <taxon>Oscillospiraceae</taxon>
        <taxon>Pseudoflavonifractor</taxon>
    </lineage>
</organism>
<name>A0A921SSM2_9FIRM</name>
<evidence type="ECO:0000313" key="1">
    <source>
        <dbReference type="EMBL" id="HJG87005.1"/>
    </source>
</evidence>
<proteinExistence type="predicted"/>
<protein>
    <submittedName>
        <fullName evidence="1">Phage GP46 family protein</fullName>
    </submittedName>
</protein>
<dbReference type="AlphaFoldDB" id="A0A921SSM2"/>
<reference evidence="1" key="2">
    <citation type="submission" date="2021-09" db="EMBL/GenBank/DDBJ databases">
        <authorList>
            <person name="Gilroy R."/>
        </authorList>
    </citation>
    <scope>NUCLEOTIDE SEQUENCE</scope>
    <source>
        <strain evidence="1">CHK179-5677</strain>
    </source>
</reference>
<gene>
    <name evidence="1" type="ORF">K8V01_08300</name>
</gene>
<dbReference type="RefSeq" id="WP_295368227.1">
    <property type="nucleotide sequence ID" value="NZ_DYUC01000082.1"/>
</dbReference>
<comment type="caution">
    <text evidence="1">The sequence shown here is derived from an EMBL/GenBank/DDBJ whole genome shotgun (WGS) entry which is preliminary data.</text>
</comment>
<dbReference type="Proteomes" id="UP000760668">
    <property type="component" value="Unassembled WGS sequence"/>
</dbReference>
<reference evidence="1" key="1">
    <citation type="journal article" date="2021" name="PeerJ">
        <title>Extensive microbial diversity within the chicken gut microbiome revealed by metagenomics and culture.</title>
        <authorList>
            <person name="Gilroy R."/>
            <person name="Ravi A."/>
            <person name="Getino M."/>
            <person name="Pursley I."/>
            <person name="Horton D.L."/>
            <person name="Alikhan N.F."/>
            <person name="Baker D."/>
            <person name="Gharbi K."/>
            <person name="Hall N."/>
            <person name="Watson M."/>
            <person name="Adriaenssens E.M."/>
            <person name="Foster-Nyarko E."/>
            <person name="Jarju S."/>
            <person name="Secka A."/>
            <person name="Antonio M."/>
            <person name="Oren A."/>
            <person name="Chaudhuri R.R."/>
            <person name="La Ragione R."/>
            <person name="Hildebrand F."/>
            <person name="Pallen M.J."/>
        </authorList>
    </citation>
    <scope>NUCLEOTIDE SEQUENCE</scope>
    <source>
        <strain evidence="1">CHK179-5677</strain>
    </source>
</reference>